<keyword evidence="2" id="KW-0808">Transferase</keyword>
<evidence type="ECO:0000313" key="2">
    <source>
        <dbReference type="EMBL" id="OFA10125.1"/>
    </source>
</evidence>
<dbReference type="PROSITE" id="PS51186">
    <property type="entry name" value="GNAT"/>
    <property type="match status" value="1"/>
</dbReference>
<reference evidence="2 3" key="1">
    <citation type="submission" date="2016-09" db="EMBL/GenBank/DDBJ databases">
        <title>Genome Sequence of Lactobacillus sunkii Strain CG01.</title>
        <authorList>
            <person name="Poehlein A."/>
            <person name="Gabris C."/>
            <person name="Bengelsdorf F.R."/>
            <person name="Duerre P."/>
            <person name="Daniel R."/>
        </authorList>
    </citation>
    <scope>NUCLEOTIDE SEQUENCE [LARGE SCALE GENOMIC DNA]</scope>
    <source>
        <strain evidence="2 3">CG_D</strain>
    </source>
</reference>
<dbReference type="RefSeq" id="WP_070368356.1">
    <property type="nucleotide sequence ID" value="NZ_JAZHVW010000003.1"/>
</dbReference>
<dbReference type="Proteomes" id="UP000177010">
    <property type="component" value="Unassembled WGS sequence"/>
</dbReference>
<dbReference type="CDD" id="cd04301">
    <property type="entry name" value="NAT_SF"/>
    <property type="match status" value="1"/>
</dbReference>
<dbReference type="InterPro" id="IPR053144">
    <property type="entry name" value="Acetyltransferase_Butenolide"/>
</dbReference>
<dbReference type="Pfam" id="PF13673">
    <property type="entry name" value="Acetyltransf_10"/>
    <property type="match status" value="1"/>
</dbReference>
<dbReference type="GO" id="GO:0016747">
    <property type="term" value="F:acyltransferase activity, transferring groups other than amino-acyl groups"/>
    <property type="evidence" value="ECO:0007669"/>
    <property type="project" value="InterPro"/>
</dbReference>
<dbReference type="InterPro" id="IPR016181">
    <property type="entry name" value="Acyl_CoA_acyltransferase"/>
</dbReference>
<evidence type="ECO:0000259" key="1">
    <source>
        <dbReference type="PROSITE" id="PS51186"/>
    </source>
</evidence>
<name>A0A1E7XAG8_9LACO</name>
<dbReference type="AlphaFoldDB" id="A0A1E7XAG8"/>
<proteinExistence type="predicted"/>
<sequence>MNIISYQKNTAISLTDLVHLYGSVGWKEYTIDSARLQQAVNQSLFVVSAWHGDKLVGLIRCVGDGISIVYIQDLLVLPDYRRQKIGTELMKMVDTEYSDVRQKVLLTEESPVTRKFYLSCGYHSADHGDVVAFYHFQ</sequence>
<dbReference type="EMBL" id="MIQE01000021">
    <property type="protein sequence ID" value="OFA10125.1"/>
    <property type="molecule type" value="Genomic_DNA"/>
</dbReference>
<dbReference type="PANTHER" id="PTHR43233:SF1">
    <property type="entry name" value="FAMILY N-ACETYLTRANSFERASE, PUTATIVE (AFU_ORTHOLOGUE AFUA_6G03350)-RELATED"/>
    <property type="match status" value="1"/>
</dbReference>
<evidence type="ECO:0000313" key="3">
    <source>
        <dbReference type="Proteomes" id="UP000177010"/>
    </source>
</evidence>
<dbReference type="Gene3D" id="3.40.630.30">
    <property type="match status" value="1"/>
</dbReference>
<dbReference type="PANTHER" id="PTHR43233">
    <property type="entry name" value="FAMILY N-ACETYLTRANSFERASE, PUTATIVE (AFU_ORTHOLOGUE AFUA_6G03350)-RELATED"/>
    <property type="match status" value="1"/>
</dbReference>
<feature type="domain" description="N-acetyltransferase" evidence="1">
    <location>
        <begin position="4"/>
        <end position="137"/>
    </location>
</feature>
<accession>A0A1E7XAG8</accession>
<comment type="caution">
    <text evidence="2">The sequence shown here is derived from an EMBL/GenBank/DDBJ whole genome shotgun (WGS) entry which is preliminary data.</text>
</comment>
<gene>
    <name evidence="2" type="ORF">LASUN_20640</name>
</gene>
<dbReference type="InterPro" id="IPR000182">
    <property type="entry name" value="GNAT_dom"/>
</dbReference>
<dbReference type="STRING" id="481719.LASUN_20640"/>
<organism evidence="2 3">
    <name type="scientific">Lentilactobacillus sunkii</name>
    <dbReference type="NCBI Taxonomy" id="481719"/>
    <lineage>
        <taxon>Bacteria</taxon>
        <taxon>Bacillati</taxon>
        <taxon>Bacillota</taxon>
        <taxon>Bacilli</taxon>
        <taxon>Lactobacillales</taxon>
        <taxon>Lactobacillaceae</taxon>
        <taxon>Lentilactobacillus</taxon>
    </lineage>
</organism>
<protein>
    <submittedName>
        <fullName evidence="2">Acetyltransferase (GNAT) family protein</fullName>
    </submittedName>
</protein>
<dbReference type="SUPFAM" id="SSF55729">
    <property type="entry name" value="Acyl-CoA N-acyltransferases (Nat)"/>
    <property type="match status" value="1"/>
</dbReference>